<dbReference type="SUPFAM" id="SSF49313">
    <property type="entry name" value="Cadherin-like"/>
    <property type="match status" value="3"/>
</dbReference>
<feature type="domain" description="Cadherin" evidence="9">
    <location>
        <begin position="44"/>
        <end position="122"/>
    </location>
</feature>
<accession>A0A553QWE5</accession>
<dbReference type="InterPro" id="IPR015919">
    <property type="entry name" value="Cadherin-like_sf"/>
</dbReference>
<dbReference type="InterPro" id="IPR050971">
    <property type="entry name" value="Cadherin-domain_protein"/>
</dbReference>
<dbReference type="PRINTS" id="PR00205">
    <property type="entry name" value="CADHERIN"/>
</dbReference>
<dbReference type="GO" id="GO:0007156">
    <property type="term" value="P:homophilic cell adhesion via plasma membrane adhesion molecules"/>
    <property type="evidence" value="ECO:0007669"/>
    <property type="project" value="InterPro"/>
</dbReference>
<dbReference type="EMBL" id="SRMA01025465">
    <property type="protein sequence ID" value="TRY94257.1"/>
    <property type="molecule type" value="Genomic_DNA"/>
</dbReference>
<dbReference type="PANTHER" id="PTHR24025">
    <property type="entry name" value="DESMOGLEIN FAMILY MEMBER"/>
    <property type="match status" value="1"/>
</dbReference>
<name>A0A553QWE5_9TELE</name>
<keyword evidence="4 8" id="KW-0106">Calcium</keyword>
<evidence type="ECO:0000313" key="10">
    <source>
        <dbReference type="EMBL" id="TRY94257.1"/>
    </source>
</evidence>
<keyword evidence="5" id="KW-0130">Cell adhesion</keyword>
<dbReference type="FunFam" id="2.60.40.60:FF:000092">
    <property type="entry name" value="Protocadherin 8"/>
    <property type="match status" value="1"/>
</dbReference>
<evidence type="ECO:0000313" key="11">
    <source>
        <dbReference type="Proteomes" id="UP000316079"/>
    </source>
</evidence>
<gene>
    <name evidence="10" type="ORF">DNTS_025326</name>
</gene>
<dbReference type="PROSITE" id="PS50268">
    <property type="entry name" value="CADHERIN_2"/>
    <property type="match status" value="3"/>
</dbReference>
<dbReference type="FunFam" id="2.60.40.60:FF:000050">
    <property type="entry name" value="protocadherin-15 isoform X1"/>
    <property type="match status" value="1"/>
</dbReference>
<feature type="domain" description="Cadherin" evidence="9">
    <location>
        <begin position="231"/>
        <end position="366"/>
    </location>
</feature>
<evidence type="ECO:0000256" key="2">
    <source>
        <dbReference type="ARBA" id="ARBA00022692"/>
    </source>
</evidence>
<dbReference type="Pfam" id="PF00028">
    <property type="entry name" value="Cadherin"/>
    <property type="match status" value="2"/>
</dbReference>
<dbReference type="Gene3D" id="2.60.40.60">
    <property type="entry name" value="Cadherins"/>
    <property type="match status" value="3"/>
</dbReference>
<organism evidence="10 11">
    <name type="scientific">Danionella cerebrum</name>
    <dbReference type="NCBI Taxonomy" id="2873325"/>
    <lineage>
        <taxon>Eukaryota</taxon>
        <taxon>Metazoa</taxon>
        <taxon>Chordata</taxon>
        <taxon>Craniata</taxon>
        <taxon>Vertebrata</taxon>
        <taxon>Euteleostomi</taxon>
        <taxon>Actinopterygii</taxon>
        <taxon>Neopterygii</taxon>
        <taxon>Teleostei</taxon>
        <taxon>Ostariophysi</taxon>
        <taxon>Cypriniformes</taxon>
        <taxon>Danionidae</taxon>
        <taxon>Danioninae</taxon>
        <taxon>Danionella</taxon>
    </lineage>
</organism>
<evidence type="ECO:0000259" key="9">
    <source>
        <dbReference type="PROSITE" id="PS50268"/>
    </source>
</evidence>
<evidence type="ECO:0000256" key="7">
    <source>
        <dbReference type="ARBA" id="ARBA00023136"/>
    </source>
</evidence>
<reference evidence="10 11" key="1">
    <citation type="journal article" date="2019" name="Sci. Data">
        <title>Hybrid genome assembly and annotation of Danionella translucida.</title>
        <authorList>
            <person name="Kadobianskyi M."/>
            <person name="Schulze L."/>
            <person name="Schuelke M."/>
            <person name="Judkewitz B."/>
        </authorList>
    </citation>
    <scope>NUCLEOTIDE SEQUENCE [LARGE SCALE GENOMIC DNA]</scope>
    <source>
        <strain evidence="10 11">Bolton</strain>
    </source>
</reference>
<sequence>MHLSVSLKEATHLTGASLDCLITLLIKQVSLEGRTEYYSAWRHATDPDLGVNGQVRYRLLTNTDLFRITANGSIFTAAPLDREKRDQYELVVQASDGAKDPRRTTLTLFIRVLDVDDNSPIFSQSAYHAVLPENSPAGTVFLNISAVDPDLDANTTYRIRTKDARDLFAVDPLTGELKSLRSLDFEKLLPNATTQTFVVEALDGGSGKMPPGLASVTVTVLDMNDFPPEFSQTLYRGMVAPNAVKGTVVTTVHADDQDPLSSPMGRWMGFPALSLEDSPQQAPFLILGTAASRVHYRVNMKEFAYSTSIFEVDENSGNVLTRVNLNEEPNTKFTLAVIAYDDGQPVMFSGSVVEITVLQPSIIPVFTQEEYSRDQIHVQHKEFSYREVSQESVKEQKMEEN</sequence>
<dbReference type="CDD" id="cd11304">
    <property type="entry name" value="Cadherin_repeat"/>
    <property type="match status" value="3"/>
</dbReference>
<evidence type="ECO:0000256" key="4">
    <source>
        <dbReference type="ARBA" id="ARBA00022837"/>
    </source>
</evidence>
<feature type="domain" description="Cadherin" evidence="9">
    <location>
        <begin position="123"/>
        <end position="230"/>
    </location>
</feature>
<dbReference type="GO" id="GO:0005509">
    <property type="term" value="F:calcium ion binding"/>
    <property type="evidence" value="ECO:0007669"/>
    <property type="project" value="UniProtKB-UniRule"/>
</dbReference>
<evidence type="ECO:0000256" key="3">
    <source>
        <dbReference type="ARBA" id="ARBA00022737"/>
    </source>
</evidence>
<protein>
    <recommendedName>
        <fullName evidence="9">Cadherin domain-containing protein</fullName>
    </recommendedName>
</protein>
<dbReference type="AlphaFoldDB" id="A0A553QWE5"/>
<evidence type="ECO:0000256" key="1">
    <source>
        <dbReference type="ARBA" id="ARBA00004370"/>
    </source>
</evidence>
<dbReference type="GO" id="GO:0016020">
    <property type="term" value="C:membrane"/>
    <property type="evidence" value="ECO:0007669"/>
    <property type="project" value="UniProtKB-SubCell"/>
</dbReference>
<dbReference type="Proteomes" id="UP000316079">
    <property type="component" value="Unassembled WGS sequence"/>
</dbReference>
<keyword evidence="11" id="KW-1185">Reference proteome</keyword>
<keyword evidence="2" id="KW-0812">Transmembrane</keyword>
<dbReference type="OrthoDB" id="10029135at2759"/>
<evidence type="ECO:0000256" key="6">
    <source>
        <dbReference type="ARBA" id="ARBA00022989"/>
    </source>
</evidence>
<keyword evidence="3" id="KW-0677">Repeat</keyword>
<keyword evidence="6" id="KW-1133">Transmembrane helix</keyword>
<comment type="caution">
    <text evidence="10">The sequence shown here is derived from an EMBL/GenBank/DDBJ whole genome shotgun (WGS) entry which is preliminary data.</text>
</comment>
<dbReference type="GO" id="GO:0005911">
    <property type="term" value="C:cell-cell junction"/>
    <property type="evidence" value="ECO:0007669"/>
    <property type="project" value="TreeGrafter"/>
</dbReference>
<dbReference type="InterPro" id="IPR002126">
    <property type="entry name" value="Cadherin-like_dom"/>
</dbReference>
<keyword evidence="7" id="KW-0472">Membrane</keyword>
<evidence type="ECO:0000256" key="8">
    <source>
        <dbReference type="PROSITE-ProRule" id="PRU00043"/>
    </source>
</evidence>
<dbReference type="PANTHER" id="PTHR24025:SF31">
    <property type="entry name" value="NEURAL-CADHERIN"/>
    <property type="match status" value="1"/>
</dbReference>
<proteinExistence type="predicted"/>
<dbReference type="SMART" id="SM00112">
    <property type="entry name" value="CA"/>
    <property type="match status" value="3"/>
</dbReference>
<dbReference type="STRING" id="623744.A0A553QWE5"/>
<evidence type="ECO:0000256" key="5">
    <source>
        <dbReference type="ARBA" id="ARBA00022889"/>
    </source>
</evidence>
<comment type="subcellular location">
    <subcellularLocation>
        <location evidence="1">Membrane</location>
    </subcellularLocation>
</comment>